<dbReference type="Gene3D" id="3.10.129.10">
    <property type="entry name" value="Hotdog Thioesterase"/>
    <property type="match status" value="1"/>
</dbReference>
<dbReference type="InterPro" id="IPR033120">
    <property type="entry name" value="HOTDOG_ACOT"/>
</dbReference>
<dbReference type="SUPFAM" id="SSF54637">
    <property type="entry name" value="Thioesterase/thiol ester dehydrase-isomerase"/>
    <property type="match status" value="1"/>
</dbReference>
<dbReference type="GO" id="GO:0052816">
    <property type="term" value="F:long-chain fatty acyl-CoA hydrolase activity"/>
    <property type="evidence" value="ECO:0007669"/>
    <property type="project" value="TreeGrafter"/>
</dbReference>
<dbReference type="InterPro" id="IPR029069">
    <property type="entry name" value="HotDog_dom_sf"/>
</dbReference>
<evidence type="ECO:0000256" key="3">
    <source>
        <dbReference type="PROSITE-ProRule" id="PRU01106"/>
    </source>
</evidence>
<evidence type="ECO:0000313" key="6">
    <source>
        <dbReference type="Proteomes" id="UP000611762"/>
    </source>
</evidence>
<sequence>MKKKVSDSFTEQVHILSQGNLNGYSRLFGGQLMGWIDVVAAVVARRHSGRNVTTAVVDMLQFQAPAYANDTVLILGKITYAGRTSMEIKVTVYVEELSGERKLINTAYVVMVALDENERPTEVPGLILETEEERTEYENAKLRKARRMEYKG</sequence>
<comment type="caution">
    <text evidence="5">The sequence shown here is derived from an EMBL/GenBank/DDBJ whole genome shotgun (WGS) entry which is preliminary data.</text>
</comment>
<evidence type="ECO:0000259" key="4">
    <source>
        <dbReference type="PROSITE" id="PS51770"/>
    </source>
</evidence>
<dbReference type="CDD" id="cd03442">
    <property type="entry name" value="BFIT_BACH"/>
    <property type="match status" value="1"/>
</dbReference>
<protein>
    <submittedName>
        <fullName evidence="5">Acyl-CoA thioesterase</fullName>
    </submittedName>
</protein>
<dbReference type="Proteomes" id="UP000611762">
    <property type="component" value="Unassembled WGS sequence"/>
</dbReference>
<evidence type="ECO:0000313" key="5">
    <source>
        <dbReference type="EMBL" id="MBC8540410.1"/>
    </source>
</evidence>
<dbReference type="GO" id="GO:0005737">
    <property type="term" value="C:cytoplasm"/>
    <property type="evidence" value="ECO:0007669"/>
    <property type="project" value="TreeGrafter"/>
</dbReference>
<dbReference type="PROSITE" id="PS51770">
    <property type="entry name" value="HOTDOG_ACOT"/>
    <property type="match status" value="1"/>
</dbReference>
<dbReference type="AlphaFoldDB" id="A0A926HYR3"/>
<dbReference type="InterPro" id="IPR006683">
    <property type="entry name" value="Thioestr_dom"/>
</dbReference>
<evidence type="ECO:0000256" key="2">
    <source>
        <dbReference type="ARBA" id="ARBA00022801"/>
    </source>
</evidence>
<feature type="domain" description="HotDog ACOT-type" evidence="4">
    <location>
        <begin position="6"/>
        <end position="117"/>
    </location>
</feature>
<proteinExistence type="inferred from homology"/>
<dbReference type="EMBL" id="JACRSU010000002">
    <property type="protein sequence ID" value="MBC8540410.1"/>
    <property type="molecule type" value="Genomic_DNA"/>
</dbReference>
<dbReference type="Pfam" id="PF03061">
    <property type="entry name" value="4HBT"/>
    <property type="match status" value="1"/>
</dbReference>
<dbReference type="GO" id="GO:0006637">
    <property type="term" value="P:acyl-CoA metabolic process"/>
    <property type="evidence" value="ECO:0007669"/>
    <property type="project" value="TreeGrafter"/>
</dbReference>
<dbReference type="RefSeq" id="WP_177679933.1">
    <property type="nucleotide sequence ID" value="NZ_JACRSU010000002.1"/>
</dbReference>
<dbReference type="InterPro" id="IPR040170">
    <property type="entry name" value="Cytosol_ACT"/>
</dbReference>
<accession>A0A926HYR3</accession>
<name>A0A926HYR3_9FIRM</name>
<dbReference type="PANTHER" id="PTHR11049">
    <property type="entry name" value="ACYL COENZYME A THIOESTER HYDROLASE"/>
    <property type="match status" value="1"/>
</dbReference>
<keyword evidence="6" id="KW-1185">Reference proteome</keyword>
<evidence type="ECO:0000256" key="1">
    <source>
        <dbReference type="ARBA" id="ARBA00010458"/>
    </source>
</evidence>
<comment type="similarity">
    <text evidence="1">Belongs to the acyl coenzyme A hydrolase family.</text>
</comment>
<keyword evidence="2 3" id="KW-0378">Hydrolase</keyword>
<organism evidence="5 6">
    <name type="scientific">Congzhengia minquanensis</name>
    <dbReference type="NCBI Taxonomy" id="2763657"/>
    <lineage>
        <taxon>Bacteria</taxon>
        <taxon>Bacillati</taxon>
        <taxon>Bacillota</taxon>
        <taxon>Clostridia</taxon>
        <taxon>Eubacteriales</taxon>
        <taxon>Oscillospiraceae</taxon>
        <taxon>Congzhengia</taxon>
    </lineage>
</organism>
<gene>
    <name evidence="5" type="ORF">H8698_05415</name>
</gene>
<reference evidence="5" key="1">
    <citation type="submission" date="2020-08" db="EMBL/GenBank/DDBJ databases">
        <title>Genome public.</title>
        <authorList>
            <person name="Liu C."/>
            <person name="Sun Q."/>
        </authorList>
    </citation>
    <scope>NUCLEOTIDE SEQUENCE</scope>
    <source>
        <strain evidence="5">H8</strain>
    </source>
</reference>